<feature type="transmembrane region" description="Helical" evidence="1">
    <location>
        <begin position="21"/>
        <end position="42"/>
    </location>
</feature>
<dbReference type="EMBL" id="JALIEB010000007">
    <property type="protein sequence ID" value="MCV3272253.1"/>
    <property type="molecule type" value="Genomic_DNA"/>
</dbReference>
<feature type="transmembrane region" description="Helical" evidence="1">
    <location>
        <begin position="83"/>
        <end position="104"/>
    </location>
</feature>
<dbReference type="Proteomes" id="UP001208690">
    <property type="component" value="Unassembled WGS sequence"/>
</dbReference>
<name>A0ABT3BF98_9RHOB</name>
<evidence type="ECO:0000256" key="1">
    <source>
        <dbReference type="SAM" id="Phobius"/>
    </source>
</evidence>
<protein>
    <submittedName>
        <fullName evidence="2">Uncharacterized protein</fullName>
    </submittedName>
</protein>
<keyword evidence="1" id="KW-1133">Transmembrane helix</keyword>
<evidence type="ECO:0000313" key="2">
    <source>
        <dbReference type="EMBL" id="MCV3272253.1"/>
    </source>
</evidence>
<reference evidence="2 3" key="1">
    <citation type="submission" date="2022-04" db="EMBL/GenBank/DDBJ databases">
        <title>Roseobacter sp. WL0113 is a bacterium isolated from neritic sediment.</title>
        <authorList>
            <person name="Wang L."/>
            <person name="He W."/>
            <person name="Zhang D.-F."/>
        </authorList>
    </citation>
    <scope>NUCLEOTIDE SEQUENCE [LARGE SCALE GENOMIC DNA]</scope>
    <source>
        <strain evidence="2 3">WL0113</strain>
    </source>
</reference>
<proteinExistence type="predicted"/>
<keyword evidence="3" id="KW-1185">Reference proteome</keyword>
<keyword evidence="1" id="KW-0812">Transmembrane</keyword>
<organism evidence="2 3">
    <name type="scientific">Roseobacter sinensis</name>
    <dbReference type="NCBI Taxonomy" id="2931391"/>
    <lineage>
        <taxon>Bacteria</taxon>
        <taxon>Pseudomonadati</taxon>
        <taxon>Pseudomonadota</taxon>
        <taxon>Alphaproteobacteria</taxon>
        <taxon>Rhodobacterales</taxon>
        <taxon>Roseobacteraceae</taxon>
        <taxon>Roseobacter</taxon>
    </lineage>
</organism>
<dbReference type="RefSeq" id="WP_263844577.1">
    <property type="nucleotide sequence ID" value="NZ_JALIEB010000007.1"/>
</dbReference>
<gene>
    <name evidence="2" type="ORF">MUB52_12515</name>
</gene>
<evidence type="ECO:0000313" key="3">
    <source>
        <dbReference type="Proteomes" id="UP001208690"/>
    </source>
</evidence>
<accession>A0ABT3BF98</accession>
<comment type="caution">
    <text evidence="2">The sequence shown here is derived from an EMBL/GenBank/DDBJ whole genome shotgun (WGS) entry which is preliminary data.</text>
</comment>
<feature type="transmembrane region" description="Helical" evidence="1">
    <location>
        <begin position="54"/>
        <end position="71"/>
    </location>
</feature>
<keyword evidence="1" id="KW-0472">Membrane</keyword>
<sequence>MTDLTSTSSTRNWLPITTPQVLKLLATGVALWLLAAVLLRLLGPLGIYEGSARLWTYVLIIPGTVPFIYLVRWIARLGPEHTVLGVAIVTAMAIVCDGIALAWAPEIYGEGLATAAGAGATILWGAGVGIFLACLLNRQPVG</sequence>
<feature type="transmembrane region" description="Helical" evidence="1">
    <location>
        <begin position="116"/>
        <end position="136"/>
    </location>
</feature>